<evidence type="ECO:0000313" key="2">
    <source>
        <dbReference type="Proteomes" id="UP001234202"/>
    </source>
</evidence>
<dbReference type="Proteomes" id="UP001234202">
    <property type="component" value="Unassembled WGS sequence"/>
</dbReference>
<name>A0ACC2XX88_9TREE</name>
<protein>
    <submittedName>
        <fullName evidence="1">Uncharacterized protein</fullName>
    </submittedName>
</protein>
<dbReference type="EMBL" id="JASBWV010000002">
    <property type="protein sequence ID" value="KAJ9127382.1"/>
    <property type="molecule type" value="Genomic_DNA"/>
</dbReference>
<evidence type="ECO:0000313" key="1">
    <source>
        <dbReference type="EMBL" id="KAJ9127382.1"/>
    </source>
</evidence>
<sequence>MSSSTTRALLSSPIQQRLDSEFPVAAEVPADTHRFSPSTIQPSTVFRFPGITHESTRVVRQLMEENDRRFHIYQRISYQHNHLPHHLLTAYSLGATPKHLEAIFEDNVDDMAPIDRDVVTSAKKGGEAKQSTIRIDSSNWHSDELLGKKRIQGSSDAGGRREPDMNISARDDVMVSRLAQAAVHSPDIVAALFPPDWPNTATQNSSGPATSTTESPFSTTKLKPTRLLDHDHDRDHVRLGARAEAPSHPGLLELYAELCANETLRPGPYDPNLTIDRRMRAAIAGDRAGEVQKIANKWAVNEDELVFVKEYEEPPSGGEVVNVRGWGIRVDELQVLATLLAAATGRPGREPRVDFFLYLQPAQRAVLLKSYLLVVFHTALSRGRPLIRPEVLLQYSVNPAPPSQAEHGEESGKAGGDVDVDVTGDPKHGGYGNPWLAIVDNCMYSKGRSQFRLRYDQLRALG</sequence>
<keyword evidence="2" id="KW-1185">Reference proteome</keyword>
<organism evidence="1 2">
    <name type="scientific">Naganishia onofrii</name>
    <dbReference type="NCBI Taxonomy" id="1851511"/>
    <lineage>
        <taxon>Eukaryota</taxon>
        <taxon>Fungi</taxon>
        <taxon>Dikarya</taxon>
        <taxon>Basidiomycota</taxon>
        <taxon>Agaricomycotina</taxon>
        <taxon>Tremellomycetes</taxon>
        <taxon>Filobasidiales</taxon>
        <taxon>Filobasidiaceae</taxon>
        <taxon>Naganishia</taxon>
    </lineage>
</organism>
<comment type="caution">
    <text evidence="1">The sequence shown here is derived from an EMBL/GenBank/DDBJ whole genome shotgun (WGS) entry which is preliminary data.</text>
</comment>
<reference evidence="1" key="1">
    <citation type="submission" date="2023-04" db="EMBL/GenBank/DDBJ databases">
        <title>Draft Genome sequencing of Naganishia species isolated from polar environments using Oxford Nanopore Technology.</title>
        <authorList>
            <person name="Leo P."/>
            <person name="Venkateswaran K."/>
        </authorList>
    </citation>
    <scope>NUCLEOTIDE SEQUENCE</scope>
    <source>
        <strain evidence="1">DBVPG 5303</strain>
    </source>
</reference>
<gene>
    <name evidence="1" type="ORF">QFC24_000789</name>
</gene>
<accession>A0ACC2XX88</accession>
<proteinExistence type="predicted"/>